<dbReference type="EMBL" id="KZ819310">
    <property type="protein sequence ID" value="PWN94677.1"/>
    <property type="molecule type" value="Genomic_DNA"/>
</dbReference>
<protein>
    <submittedName>
        <fullName evidence="2">Uncharacterized protein</fullName>
    </submittedName>
</protein>
<dbReference type="AlphaFoldDB" id="A0A316YYY1"/>
<feature type="region of interest" description="Disordered" evidence="1">
    <location>
        <begin position="21"/>
        <end position="54"/>
    </location>
</feature>
<evidence type="ECO:0000256" key="1">
    <source>
        <dbReference type="SAM" id="MobiDB-lite"/>
    </source>
</evidence>
<evidence type="ECO:0000313" key="2">
    <source>
        <dbReference type="EMBL" id="PWN94677.1"/>
    </source>
</evidence>
<keyword evidence="3" id="KW-1185">Reference proteome</keyword>
<dbReference type="RefSeq" id="XP_025594956.1">
    <property type="nucleotide sequence ID" value="XM_025739307.1"/>
</dbReference>
<evidence type="ECO:0000313" key="3">
    <source>
        <dbReference type="Proteomes" id="UP000245946"/>
    </source>
</evidence>
<feature type="compositionally biased region" description="Basic residues" evidence="1">
    <location>
        <begin position="26"/>
        <end position="39"/>
    </location>
</feature>
<name>A0A316YYY1_9BASI</name>
<sequence length="214" mass="23357">MDVERAAAAVRGHEVSLSERQLHLAAPHRRARASRRARHLERVGARESRSRGLPMTPAALRPQAASNSAAAAVPGERPRLGRAARLPARAPPRRDAVESVACRWRLLFFAGQRPPPSRPSVAPSSSIHRLLVSQRPHPRPPLSALPAAPLSLRRCTCLFARLSSHAREPALAPRLSPLPHTRTRTPRSPVIPRVLDLRLLGAIKAFLSVDSRPG</sequence>
<gene>
    <name evidence="2" type="ORF">FA09DRAFT_172861</name>
</gene>
<accession>A0A316YYY1</accession>
<dbReference type="GeneID" id="37266853"/>
<proteinExistence type="predicted"/>
<reference evidence="2 3" key="1">
    <citation type="journal article" date="2018" name="Mol. Biol. Evol.">
        <title>Broad Genomic Sampling Reveals a Smut Pathogenic Ancestry of the Fungal Clade Ustilaginomycotina.</title>
        <authorList>
            <person name="Kijpornyongpan T."/>
            <person name="Mondo S.J."/>
            <person name="Barry K."/>
            <person name="Sandor L."/>
            <person name="Lee J."/>
            <person name="Lipzen A."/>
            <person name="Pangilinan J."/>
            <person name="LaButti K."/>
            <person name="Hainaut M."/>
            <person name="Henrissat B."/>
            <person name="Grigoriev I.V."/>
            <person name="Spatafora J.W."/>
            <person name="Aime M.C."/>
        </authorList>
    </citation>
    <scope>NUCLEOTIDE SEQUENCE [LARGE SCALE GENOMIC DNA]</scope>
    <source>
        <strain evidence="2 3">MCA 4186</strain>
    </source>
</reference>
<dbReference type="Proteomes" id="UP000245946">
    <property type="component" value="Unassembled WGS sequence"/>
</dbReference>
<organism evidence="2 3">
    <name type="scientific">Tilletiopsis washingtonensis</name>
    <dbReference type="NCBI Taxonomy" id="58919"/>
    <lineage>
        <taxon>Eukaryota</taxon>
        <taxon>Fungi</taxon>
        <taxon>Dikarya</taxon>
        <taxon>Basidiomycota</taxon>
        <taxon>Ustilaginomycotina</taxon>
        <taxon>Exobasidiomycetes</taxon>
        <taxon>Entylomatales</taxon>
        <taxon>Entylomatales incertae sedis</taxon>
        <taxon>Tilletiopsis</taxon>
    </lineage>
</organism>
<feature type="compositionally biased region" description="Basic and acidic residues" evidence="1">
    <location>
        <begin position="40"/>
        <end position="50"/>
    </location>
</feature>